<accession>M3C1T1</accession>
<dbReference type="RefSeq" id="WP_004950605.1">
    <property type="nucleotide sequence ID" value="NZ_AORZ01000095.1"/>
</dbReference>
<dbReference type="Proteomes" id="UP000011740">
    <property type="component" value="Unassembled WGS sequence"/>
</dbReference>
<protein>
    <recommendedName>
        <fullName evidence="3">Excreted virulence factor EspC, type VII ESX diderm</fullName>
    </recommendedName>
</protein>
<dbReference type="eggNOG" id="COG4585">
    <property type="taxonomic scope" value="Bacteria"/>
</dbReference>
<proteinExistence type="predicted"/>
<dbReference type="AlphaFoldDB" id="M3C1T1"/>
<dbReference type="EMBL" id="AORZ01000095">
    <property type="protein sequence ID" value="EME97945.1"/>
    <property type="molecule type" value="Genomic_DNA"/>
</dbReference>
<comment type="caution">
    <text evidence="1">The sequence shown here is derived from an EMBL/GenBank/DDBJ whole genome shotgun (WGS) entry which is preliminary data.</text>
</comment>
<dbReference type="PATRIC" id="fig|1223523.3.peg.4864"/>
<evidence type="ECO:0000313" key="1">
    <source>
        <dbReference type="EMBL" id="EME97945.1"/>
    </source>
</evidence>
<name>M3C1T1_STRM1</name>
<reference evidence="1 2" key="1">
    <citation type="journal article" date="2013" name="Genome Announc.">
        <title>Whole-Genome Shotgun Assembly and Analysis of the Genome of Streptomyces mobaraensis DSM 40847, a Strain for Industrial Production of Microbial Transglutaminase.</title>
        <authorList>
            <person name="Yang H."/>
            <person name="He T."/>
            <person name="Wu W."/>
            <person name="Zhu W."/>
            <person name="Lu B."/>
            <person name="Sun W."/>
        </authorList>
    </citation>
    <scope>NUCLEOTIDE SEQUENCE [LARGE SCALE GENOMIC DNA]</scope>
    <source>
        <strain evidence="1 2">DSM 40847</strain>
    </source>
</reference>
<dbReference type="STRING" id="1223523.H340_23943"/>
<gene>
    <name evidence="1" type="ORF">H340_23943</name>
</gene>
<sequence length="97" mass="10820">MSDFGHADDGMADLLRRLNEVTERMHEACAALKKVGPKGLGTQGLDAACYHFQDNWHDGIKRIAKGSKHVHSALKEASKEFTEYEHVVRQGFSPKGR</sequence>
<evidence type="ECO:0000313" key="2">
    <source>
        <dbReference type="Proteomes" id="UP000011740"/>
    </source>
</evidence>
<evidence type="ECO:0008006" key="3">
    <source>
        <dbReference type="Google" id="ProtNLM"/>
    </source>
</evidence>
<organism evidence="1 2">
    <name type="scientific">Streptomyces mobaraensis (strain ATCC 29032 / DSM 40847 / JCM 4168 / NBRC 13819 / NCIMB 11159 / IPCR 16-22)</name>
    <dbReference type="NCBI Taxonomy" id="1223523"/>
    <lineage>
        <taxon>Bacteria</taxon>
        <taxon>Bacillati</taxon>
        <taxon>Actinomycetota</taxon>
        <taxon>Actinomycetes</taxon>
        <taxon>Kitasatosporales</taxon>
        <taxon>Streptomycetaceae</taxon>
        <taxon>Streptomyces</taxon>
    </lineage>
</organism>